<dbReference type="InterPro" id="IPR045851">
    <property type="entry name" value="AMP-bd_C_sf"/>
</dbReference>
<protein>
    <submittedName>
        <fullName evidence="3">Class I adenylate-forming enzyme family protein</fullName>
    </submittedName>
</protein>
<accession>A0ABV6F3I4</accession>
<dbReference type="InterPro" id="IPR050237">
    <property type="entry name" value="ATP-dep_AMP-bd_enzyme"/>
</dbReference>
<feature type="domain" description="AMP-binding enzyme C-terminal" evidence="2">
    <location>
        <begin position="457"/>
        <end position="524"/>
    </location>
</feature>
<dbReference type="InterPro" id="IPR042099">
    <property type="entry name" value="ANL_N_sf"/>
</dbReference>
<dbReference type="Pfam" id="PF00501">
    <property type="entry name" value="AMP-binding"/>
    <property type="match status" value="1"/>
</dbReference>
<keyword evidence="4" id="KW-1185">Reference proteome</keyword>
<dbReference type="EMBL" id="JBHLWH010000012">
    <property type="protein sequence ID" value="MFC0247670.1"/>
    <property type="molecule type" value="Genomic_DNA"/>
</dbReference>
<dbReference type="PANTHER" id="PTHR43767:SF1">
    <property type="entry name" value="NONRIBOSOMAL PEPTIDE SYNTHASE PES1 (EUROFUNG)-RELATED"/>
    <property type="match status" value="1"/>
</dbReference>
<evidence type="ECO:0000259" key="1">
    <source>
        <dbReference type="Pfam" id="PF00501"/>
    </source>
</evidence>
<comment type="caution">
    <text evidence="3">The sequence shown here is derived from an EMBL/GenBank/DDBJ whole genome shotgun (WGS) entry which is preliminary data.</text>
</comment>
<dbReference type="Gene3D" id="3.40.50.12780">
    <property type="entry name" value="N-terminal domain of ligase-like"/>
    <property type="match status" value="1"/>
</dbReference>
<dbReference type="InterPro" id="IPR025110">
    <property type="entry name" value="AMP-bd_C"/>
</dbReference>
<organism evidence="3 4">
    <name type="scientific">Citricoccus parietis</name>
    <dbReference type="NCBI Taxonomy" id="592307"/>
    <lineage>
        <taxon>Bacteria</taxon>
        <taxon>Bacillati</taxon>
        <taxon>Actinomycetota</taxon>
        <taxon>Actinomycetes</taxon>
        <taxon>Micrococcales</taxon>
        <taxon>Micrococcaceae</taxon>
        <taxon>Citricoccus</taxon>
    </lineage>
</organism>
<name>A0ABV6F3I4_9MICC</name>
<evidence type="ECO:0000259" key="2">
    <source>
        <dbReference type="Pfam" id="PF13193"/>
    </source>
</evidence>
<dbReference type="Gene3D" id="3.30.300.30">
    <property type="match status" value="1"/>
</dbReference>
<evidence type="ECO:0000313" key="3">
    <source>
        <dbReference type="EMBL" id="MFC0247670.1"/>
    </source>
</evidence>
<dbReference type="InterPro" id="IPR000873">
    <property type="entry name" value="AMP-dep_synth/lig_dom"/>
</dbReference>
<evidence type="ECO:0000313" key="4">
    <source>
        <dbReference type="Proteomes" id="UP001589766"/>
    </source>
</evidence>
<proteinExistence type="predicted"/>
<dbReference type="Proteomes" id="UP001589766">
    <property type="component" value="Unassembled WGS sequence"/>
</dbReference>
<dbReference type="RefSeq" id="WP_159554411.1">
    <property type="nucleotide sequence ID" value="NZ_JBHLWH010000012.1"/>
</dbReference>
<dbReference type="SUPFAM" id="SSF56801">
    <property type="entry name" value="Acetyl-CoA synthetase-like"/>
    <property type="match status" value="1"/>
</dbReference>
<gene>
    <name evidence="3" type="ORF">ACFFIO_04050</name>
</gene>
<feature type="domain" description="AMP-dependent synthetase/ligase" evidence="1">
    <location>
        <begin position="30"/>
        <end position="401"/>
    </location>
</feature>
<sequence>MTKHAPGAVAPTAARAYDLTSGRTLLQHLEHWSTQRASQDALVFLRDVAQPATYGRMAWQGLAETVDVLRRRLATAGISDQAGTFVALPNCPLLISLWLAVPGNGGIVQVMDPDAGRLAFERVLVATQPLLAIASTANGPIIAEAIRRTGVPTELVVTPEEALWDPTGALADHRLGTLPLQDPTAEMIAGRLPTSGTSGRQKLVELTHRNYVMSGERMARNSGFTSEDRHYLCSPFFHTNAQLYLCAPPLVTGGSISVVPRFSATHYFSAARWTGSTVSSMVAPPMRMALHKAMDAAGPVDPGQLRLIQYGMNLSRSDWDAWDELVPGVQTRQIYGQTESVTGVLGGAVWETDDRATIGRPFLGVDEVRLVAQDGSDARDGEPGELWVRGIPGETLMLGYHADPQETGRTIVDGCWLRTGDVMVRRSDGRFEFRGRAMHIIRRGGENLSTYALELDLQACPLVNDVAITAQEDPTLDAVVVAHVIPGAAWSENGFLAWCREHLGKRGVPDLVRVHAEFPRTGSGRVLARELK</sequence>
<dbReference type="PANTHER" id="PTHR43767">
    <property type="entry name" value="LONG-CHAIN-FATTY-ACID--COA LIGASE"/>
    <property type="match status" value="1"/>
</dbReference>
<dbReference type="Pfam" id="PF13193">
    <property type="entry name" value="AMP-binding_C"/>
    <property type="match status" value="1"/>
</dbReference>
<reference evidence="3 4" key="1">
    <citation type="submission" date="2024-09" db="EMBL/GenBank/DDBJ databases">
        <authorList>
            <person name="Sun Q."/>
            <person name="Mori K."/>
        </authorList>
    </citation>
    <scope>NUCLEOTIDE SEQUENCE [LARGE SCALE GENOMIC DNA]</scope>
    <source>
        <strain evidence="3 4">CCM 7609</strain>
    </source>
</reference>